<dbReference type="HOGENOM" id="CLU_372748_0_0_1"/>
<dbReference type="InterPro" id="IPR001763">
    <property type="entry name" value="Rhodanese-like_dom"/>
</dbReference>
<dbReference type="CDD" id="cd00158">
    <property type="entry name" value="RHOD"/>
    <property type="match status" value="1"/>
</dbReference>
<reference evidence="4" key="2">
    <citation type="submission" date="2013-12" db="EMBL/GenBank/DDBJ databases">
        <authorList>
            <person name="Yu Y."/>
            <person name="Lee S."/>
            <person name="de Baynast K."/>
            <person name="Wissotski M."/>
            <person name="Liu L."/>
            <person name="Talag J."/>
            <person name="Goicoechea J."/>
            <person name="Angelova A."/>
            <person name="Jetty R."/>
            <person name="Kudrna D."/>
            <person name="Golser W."/>
            <person name="Rivera L."/>
            <person name="Zhang J."/>
            <person name="Wing R."/>
        </authorList>
    </citation>
    <scope>NUCLEOTIDE SEQUENCE</scope>
</reference>
<dbReference type="Gene3D" id="3.80.10.10">
    <property type="entry name" value="Ribonuclease Inhibitor"/>
    <property type="match status" value="1"/>
</dbReference>
<evidence type="ECO:0000259" key="2">
    <source>
        <dbReference type="PROSITE" id="PS50206"/>
    </source>
</evidence>
<dbReference type="PROSITE" id="PS50206">
    <property type="entry name" value="RHODANESE_3"/>
    <property type="match status" value="1"/>
</dbReference>
<dbReference type="Pfam" id="PF00581">
    <property type="entry name" value="Rhodanese"/>
    <property type="match status" value="1"/>
</dbReference>
<reference evidence="3" key="3">
    <citation type="submission" date="2015-04" db="UniProtKB">
        <authorList>
            <consortium name="EnsemblPlants"/>
        </authorList>
    </citation>
    <scope>IDENTIFICATION</scope>
</reference>
<dbReference type="eggNOG" id="ENOG502QSV6">
    <property type="taxonomic scope" value="Eukaryota"/>
</dbReference>
<dbReference type="Pfam" id="PF23622">
    <property type="entry name" value="LRR_At1g61320_AtMIF1"/>
    <property type="match status" value="1"/>
</dbReference>
<keyword evidence="4" id="KW-1185">Reference proteome</keyword>
<evidence type="ECO:0000313" key="3">
    <source>
        <dbReference type="EnsemblPlants" id="LPERR02G25450.1"/>
    </source>
</evidence>
<dbReference type="InterPro" id="IPR032675">
    <property type="entry name" value="LRR_dom_sf"/>
</dbReference>
<dbReference type="Gene3D" id="3.40.250.10">
    <property type="entry name" value="Rhodanese-like domain"/>
    <property type="match status" value="1"/>
</dbReference>
<dbReference type="InterPro" id="IPR055357">
    <property type="entry name" value="LRR_At1g61320_AtMIF1"/>
</dbReference>
<evidence type="ECO:0000256" key="1">
    <source>
        <dbReference type="SAM" id="MobiDB-lite"/>
    </source>
</evidence>
<organism evidence="3 4">
    <name type="scientific">Leersia perrieri</name>
    <dbReference type="NCBI Taxonomy" id="77586"/>
    <lineage>
        <taxon>Eukaryota</taxon>
        <taxon>Viridiplantae</taxon>
        <taxon>Streptophyta</taxon>
        <taxon>Embryophyta</taxon>
        <taxon>Tracheophyta</taxon>
        <taxon>Spermatophyta</taxon>
        <taxon>Magnoliopsida</taxon>
        <taxon>Liliopsida</taxon>
        <taxon>Poales</taxon>
        <taxon>Poaceae</taxon>
        <taxon>BOP clade</taxon>
        <taxon>Oryzoideae</taxon>
        <taxon>Oryzeae</taxon>
        <taxon>Oryzinae</taxon>
        <taxon>Leersia</taxon>
    </lineage>
</organism>
<protein>
    <recommendedName>
        <fullName evidence="2">Rhodanese domain-containing protein</fullName>
    </recommendedName>
</protein>
<dbReference type="PANTHER" id="PTHR34145:SF38">
    <property type="entry name" value="EXPRESSED PROTEIN"/>
    <property type="match status" value="1"/>
</dbReference>
<dbReference type="SUPFAM" id="SSF52047">
    <property type="entry name" value="RNI-like"/>
    <property type="match status" value="1"/>
</dbReference>
<feature type="compositionally biased region" description="Low complexity" evidence="1">
    <location>
        <begin position="1"/>
        <end position="11"/>
    </location>
</feature>
<dbReference type="AlphaFoldDB" id="A0A0D9VKK3"/>
<dbReference type="STRING" id="77586.A0A0D9VKK3"/>
<dbReference type="Gramene" id="LPERR02G25450.1">
    <property type="protein sequence ID" value="LPERR02G25450.1"/>
    <property type="gene ID" value="LPERR02G25450"/>
</dbReference>
<dbReference type="SUPFAM" id="SSF52821">
    <property type="entry name" value="Rhodanese/Cell cycle control phosphatase"/>
    <property type="match status" value="1"/>
</dbReference>
<feature type="domain" description="Rhodanese" evidence="2">
    <location>
        <begin position="221"/>
        <end position="342"/>
    </location>
</feature>
<dbReference type="InterPro" id="IPR036873">
    <property type="entry name" value="Rhodanese-like_dom_sf"/>
</dbReference>
<accession>A0A0D9VKK3</accession>
<sequence>MAPLSVSAILSPSPPPPPAAAKVSPRRAPASIAHAPAAVLTALLAVTPAAQAAAFSKEDVAGSVTKVVDTVDQVIGVGGKVAEQSAGVLKALGEAAKPALPALKSAGEQALKLASPVVSGASKQATEALQGAGVDPAPVLSAAKTVADAAQQGTKVIDAAKPIASATVETIVSLGSADYVVVAGAAFLAYLLLPPAWSLLSFTLRGYKGDLTAAQALDMVTSKDYVLIDVRTEKDKAKAGVPQLPSNAKNKLISIPLEELPNKTKSMVRNAKQAEAEIAALKISYLKRIGKGSNVIIMDSYCDSSKIVARTLNSVGFKNCWVMAGGFSGRKGWAQSRLGTDSYNLSVVEVVTPSRASFCKQKLDPLCCVLYDGGDDMIQHYLFETCEKGWSIASVAKSKRKSLHDRDDNNSQGCKEIRSGIYLPEDILRLIHAIMPLRDAARAACTSQIFLQSWGYHPNLIFTEEILGLKKNNIEKDDIKRDFINIIERILLNHSGIGVKTLKLELYPYNDVDLVCLDDWLHIAIAPGIEEITLMFPSDNNAEYNFPCSLLFERDGNSLRYLYLTYCAFRPTVGLGCLRSLSRLHLSFVRITGDELELLLSECVALEWLKLSYCSEIICLRVTCLLRRLGSLEVVECRGLRSMDIYAPNLSNFNFVGFLVRISFGNPLLVKKLRMMCLCQANIVSYVRKKLPSLVPNVETLTIVSTPMVPDKFLHLKHLHVSFIALAFSSYDYLSLASFLYASPSLETFVLSVSQRRIEHDSLFGEPFHLRRTPEHNHEKLKSVKISGFCAEKTMVELTCYVIQNTSSLECLTLDTTGGANRCSVTEYDKCLSMDREILMEAHKAHLAIRTYVAGIVPPTVKLNVVEPCRRCHAVEF</sequence>
<dbReference type="PANTHER" id="PTHR34145">
    <property type="entry name" value="OS02G0105600 PROTEIN"/>
    <property type="match status" value="1"/>
</dbReference>
<dbReference type="EnsemblPlants" id="LPERR02G25450.1">
    <property type="protein sequence ID" value="LPERR02G25450.1"/>
    <property type="gene ID" value="LPERR02G25450"/>
</dbReference>
<dbReference type="InterPro" id="IPR053772">
    <property type="entry name" value="At1g61320/At1g61330-like"/>
</dbReference>
<feature type="region of interest" description="Disordered" evidence="1">
    <location>
        <begin position="1"/>
        <end position="25"/>
    </location>
</feature>
<dbReference type="Proteomes" id="UP000032180">
    <property type="component" value="Chromosome 2"/>
</dbReference>
<evidence type="ECO:0000313" key="4">
    <source>
        <dbReference type="Proteomes" id="UP000032180"/>
    </source>
</evidence>
<proteinExistence type="predicted"/>
<name>A0A0D9VKK3_9ORYZ</name>
<reference evidence="3 4" key="1">
    <citation type="submission" date="2012-08" db="EMBL/GenBank/DDBJ databases">
        <title>Oryza genome evolution.</title>
        <authorList>
            <person name="Wing R.A."/>
        </authorList>
    </citation>
    <scope>NUCLEOTIDE SEQUENCE</scope>
</reference>